<evidence type="ECO:0000313" key="3">
    <source>
        <dbReference type="Proteomes" id="UP000663722"/>
    </source>
</evidence>
<name>A0A975GPY7_9BACT</name>
<keyword evidence="3" id="KW-1185">Reference proteome</keyword>
<organism evidence="2 3">
    <name type="scientific">Desulfonema magnum</name>
    <dbReference type="NCBI Taxonomy" id="45655"/>
    <lineage>
        <taxon>Bacteria</taxon>
        <taxon>Pseudomonadati</taxon>
        <taxon>Thermodesulfobacteriota</taxon>
        <taxon>Desulfobacteria</taxon>
        <taxon>Desulfobacterales</taxon>
        <taxon>Desulfococcaceae</taxon>
        <taxon>Desulfonema</taxon>
    </lineage>
</organism>
<feature type="region of interest" description="Disordered" evidence="1">
    <location>
        <begin position="14"/>
        <end position="38"/>
    </location>
</feature>
<dbReference type="EMBL" id="CP061800">
    <property type="protein sequence ID" value="QTA88393.1"/>
    <property type="molecule type" value="Genomic_DNA"/>
</dbReference>
<dbReference type="AlphaFoldDB" id="A0A975GPY7"/>
<sequence length="38" mass="4501">MHIRPWFQLSFKGSIHESGKDSDDEERNVRNVNFTLLP</sequence>
<protein>
    <submittedName>
        <fullName evidence="2">Uncharacterized protein</fullName>
    </submittedName>
</protein>
<proteinExistence type="predicted"/>
<evidence type="ECO:0000256" key="1">
    <source>
        <dbReference type="SAM" id="MobiDB-lite"/>
    </source>
</evidence>
<accession>A0A975GPY7</accession>
<dbReference type="Proteomes" id="UP000663722">
    <property type="component" value="Chromosome"/>
</dbReference>
<reference evidence="2" key="1">
    <citation type="journal article" date="2021" name="Microb. Physiol.">
        <title>Proteogenomic Insights into the Physiology of Marine, Sulfate-Reducing, Filamentous Desulfonema limicola and Desulfonema magnum.</title>
        <authorList>
            <person name="Schnaars V."/>
            <person name="Wohlbrand L."/>
            <person name="Scheve S."/>
            <person name="Hinrichs C."/>
            <person name="Reinhardt R."/>
            <person name="Rabus R."/>
        </authorList>
    </citation>
    <scope>NUCLEOTIDE SEQUENCE</scope>
    <source>
        <strain evidence="2">4be13</strain>
    </source>
</reference>
<gene>
    <name evidence="2" type="ORF">dnm_044380</name>
</gene>
<dbReference type="KEGG" id="dmm:dnm_044380"/>
<evidence type="ECO:0000313" key="2">
    <source>
        <dbReference type="EMBL" id="QTA88393.1"/>
    </source>
</evidence>